<dbReference type="RefSeq" id="WP_023785986.1">
    <property type="nucleotide sequence ID" value="NC_022997.1"/>
</dbReference>
<protein>
    <submittedName>
        <fullName evidence="2">Uncharacterized protein</fullName>
    </submittedName>
</protein>
<dbReference type="PATRIC" id="fig|1029756.8.peg.594"/>
<gene>
    <name evidence="2" type="ORF">W911_02815</name>
</gene>
<keyword evidence="3" id="KW-1185">Reference proteome</keyword>
<dbReference type="AlphaFoldDB" id="V5SH63"/>
<reference evidence="2 3" key="1">
    <citation type="journal article" date="2014" name="Genome Announc.">
        <title>Complete Genome Sequence of Hyphomicrobium nitrativorans Strain NL23, a Denitrifying Bacterium Isolated from Biofilm of a Methanol-Fed Denitrification System Treating Seawater at the Montreal Biodome.</title>
        <authorList>
            <person name="Martineau C."/>
            <person name="Villeneuve C."/>
            <person name="Mauffrey F."/>
            <person name="Villemur R."/>
        </authorList>
    </citation>
    <scope>NUCLEOTIDE SEQUENCE [LARGE SCALE GENOMIC DNA]</scope>
    <source>
        <strain evidence="2">NL23</strain>
    </source>
</reference>
<dbReference type="EMBL" id="CP006912">
    <property type="protein sequence ID" value="AHB49868.1"/>
    <property type="molecule type" value="Genomic_DNA"/>
</dbReference>
<name>V5SH63_9HYPH</name>
<proteinExistence type="predicted"/>
<evidence type="ECO:0000256" key="1">
    <source>
        <dbReference type="SAM" id="SignalP"/>
    </source>
</evidence>
<evidence type="ECO:0000313" key="2">
    <source>
        <dbReference type="EMBL" id="AHB49868.1"/>
    </source>
</evidence>
<dbReference type="HOGENOM" id="CLU_2246291_0_0_5"/>
<keyword evidence="1" id="KW-0732">Signal</keyword>
<organism evidence="2 3">
    <name type="scientific">Hyphomicrobium nitrativorans NL23</name>
    <dbReference type="NCBI Taxonomy" id="1029756"/>
    <lineage>
        <taxon>Bacteria</taxon>
        <taxon>Pseudomonadati</taxon>
        <taxon>Pseudomonadota</taxon>
        <taxon>Alphaproteobacteria</taxon>
        <taxon>Hyphomicrobiales</taxon>
        <taxon>Hyphomicrobiaceae</taxon>
        <taxon>Hyphomicrobium</taxon>
    </lineage>
</organism>
<evidence type="ECO:0000313" key="3">
    <source>
        <dbReference type="Proteomes" id="UP000018542"/>
    </source>
</evidence>
<sequence length="104" mass="11113">MARRALSSAGVAAGLGLFMAAPAAAAEWWMLHQTETGRVCAPSLEVDGVALTPRAILADHPECKLTNETPSQDLDTVMINCEGRIGRVFVFTRSKAACERLIAE</sequence>
<dbReference type="KEGG" id="hni:W911_02815"/>
<feature type="signal peptide" evidence="1">
    <location>
        <begin position="1"/>
        <end position="25"/>
    </location>
</feature>
<accession>V5SH63</accession>
<dbReference type="Proteomes" id="UP000018542">
    <property type="component" value="Chromosome"/>
</dbReference>
<feature type="chain" id="PRO_5004740652" evidence="1">
    <location>
        <begin position="26"/>
        <end position="104"/>
    </location>
</feature>